<evidence type="ECO:0000313" key="2">
    <source>
        <dbReference type="Proteomes" id="UP000593578"/>
    </source>
</evidence>
<feature type="non-terminal residue" evidence="1">
    <location>
        <position position="35"/>
    </location>
</feature>
<comment type="caution">
    <text evidence="1">The sequence shown here is derived from an EMBL/GenBank/DDBJ whole genome shotgun (WGS) entry which is preliminary data.</text>
</comment>
<dbReference type="Proteomes" id="UP000593578">
    <property type="component" value="Unassembled WGS sequence"/>
</dbReference>
<gene>
    <name evidence="1" type="ORF">Gorai_002837</name>
</gene>
<accession>A0A7J8QM49</accession>
<proteinExistence type="predicted"/>
<organism evidence="1 2">
    <name type="scientific">Gossypium raimondii</name>
    <name type="common">Peruvian cotton</name>
    <name type="synonym">Gossypium klotzschianum subsp. raimondii</name>
    <dbReference type="NCBI Taxonomy" id="29730"/>
    <lineage>
        <taxon>Eukaryota</taxon>
        <taxon>Viridiplantae</taxon>
        <taxon>Streptophyta</taxon>
        <taxon>Embryophyta</taxon>
        <taxon>Tracheophyta</taxon>
        <taxon>Spermatophyta</taxon>
        <taxon>Magnoliopsida</taxon>
        <taxon>eudicotyledons</taxon>
        <taxon>Gunneridae</taxon>
        <taxon>Pentapetalae</taxon>
        <taxon>rosids</taxon>
        <taxon>malvids</taxon>
        <taxon>Malvales</taxon>
        <taxon>Malvaceae</taxon>
        <taxon>Malvoideae</taxon>
        <taxon>Gossypium</taxon>
    </lineage>
</organism>
<sequence length="35" mass="4198">MLLFTSKPLLHLLDLFRRHRHHHLHACGAHLLHLI</sequence>
<dbReference type="AlphaFoldDB" id="A0A7J8QM49"/>
<name>A0A7J8QM49_GOSRA</name>
<evidence type="ECO:0000313" key="1">
    <source>
        <dbReference type="EMBL" id="MBA0602664.1"/>
    </source>
</evidence>
<protein>
    <submittedName>
        <fullName evidence="1">Uncharacterized protein</fullName>
    </submittedName>
</protein>
<dbReference type="EMBL" id="JABEZZ010000013">
    <property type="protein sequence ID" value="MBA0602664.1"/>
    <property type="molecule type" value="Genomic_DNA"/>
</dbReference>
<reference evidence="1 2" key="1">
    <citation type="journal article" date="2019" name="Genome Biol. Evol.">
        <title>Insights into the evolution of the New World diploid cottons (Gossypium, subgenus Houzingenia) based on genome sequencing.</title>
        <authorList>
            <person name="Grover C.E."/>
            <person name="Arick M.A. 2nd"/>
            <person name="Thrash A."/>
            <person name="Conover J.L."/>
            <person name="Sanders W.S."/>
            <person name="Peterson D.G."/>
            <person name="Frelichowski J.E."/>
            <person name="Scheffler J.A."/>
            <person name="Scheffler B.E."/>
            <person name="Wendel J.F."/>
        </authorList>
    </citation>
    <scope>NUCLEOTIDE SEQUENCE [LARGE SCALE GENOMIC DNA]</scope>
    <source>
        <strain evidence="1">8</strain>
        <tissue evidence="1">Leaf</tissue>
    </source>
</reference>